<feature type="domain" description="B30.2/SPRY" evidence="7">
    <location>
        <begin position="248"/>
        <end position="369"/>
    </location>
</feature>
<dbReference type="InterPro" id="IPR000315">
    <property type="entry name" value="Znf_B-box"/>
</dbReference>
<organism evidence="8 9">
    <name type="scientific">Mugilogobius chulae</name>
    <name type="common">yellowstripe goby</name>
    <dbReference type="NCBI Taxonomy" id="88201"/>
    <lineage>
        <taxon>Eukaryota</taxon>
        <taxon>Metazoa</taxon>
        <taxon>Chordata</taxon>
        <taxon>Craniata</taxon>
        <taxon>Vertebrata</taxon>
        <taxon>Euteleostomi</taxon>
        <taxon>Actinopterygii</taxon>
        <taxon>Neopterygii</taxon>
        <taxon>Teleostei</taxon>
        <taxon>Neoteleostei</taxon>
        <taxon>Acanthomorphata</taxon>
        <taxon>Gobiaria</taxon>
        <taxon>Gobiiformes</taxon>
        <taxon>Gobioidei</taxon>
        <taxon>Gobiidae</taxon>
        <taxon>Gobionellinae</taxon>
        <taxon>Mugilogobius</taxon>
    </lineage>
</organism>
<sequence>MERSQSRAFALCDRHNNPLTTYCCTDDKVICATCASTEHIGHTIGLVREERKRKQDELKKLKKSFQELLRREDRSTALVQAKARETEDFCEAVLASIIDLLQTHYMSLRQWVENQEKAALKSCTGSEGRGGEEEDWPSVHQLCKKDLTEFTDLKLPFDSLQNKIDSLGNQLEEFCNKGFAAITKNGFDHLPSRTENYGFQQPDMISYDPQNSDEMTVDHQFQGLDEMPDDVTDDELFDDGDDDDDEVTSTVTMNPKTRADFLQYACNLTLDPNTAHKDLLVSPDFKEVKLVPETARGPAVRHPDRFLQRKQLLCKEGLQADHYYEVEVTGCKTEIALAYGAIDRKRFKQSGFGGMKTPGAWTARPLTTL</sequence>
<dbReference type="AlphaFoldDB" id="A0AAW0P924"/>
<dbReference type="InterPro" id="IPR051051">
    <property type="entry name" value="E3_ubiq-ligase_TRIM/RNF"/>
</dbReference>
<dbReference type="GO" id="GO:0008270">
    <property type="term" value="F:zinc ion binding"/>
    <property type="evidence" value="ECO:0007669"/>
    <property type="project" value="UniProtKB-KW"/>
</dbReference>
<dbReference type="PROSITE" id="PS50188">
    <property type="entry name" value="B302_SPRY"/>
    <property type="match status" value="1"/>
</dbReference>
<evidence type="ECO:0000256" key="5">
    <source>
        <dbReference type="SAM" id="Coils"/>
    </source>
</evidence>
<dbReference type="InterPro" id="IPR013320">
    <property type="entry name" value="ConA-like_dom_sf"/>
</dbReference>
<dbReference type="SMART" id="SM00336">
    <property type="entry name" value="BBOX"/>
    <property type="match status" value="1"/>
</dbReference>
<gene>
    <name evidence="8" type="ORF">WMY93_012445</name>
</gene>
<evidence type="ECO:0000256" key="2">
    <source>
        <dbReference type="ARBA" id="ARBA00022771"/>
    </source>
</evidence>
<dbReference type="SUPFAM" id="SSF57845">
    <property type="entry name" value="B-box zinc-binding domain"/>
    <property type="match status" value="1"/>
</dbReference>
<dbReference type="GO" id="GO:0005737">
    <property type="term" value="C:cytoplasm"/>
    <property type="evidence" value="ECO:0007669"/>
    <property type="project" value="UniProtKB-ARBA"/>
</dbReference>
<dbReference type="PANTHER" id="PTHR25465:SF31">
    <property type="entry name" value="RING-TYPE DOMAIN-CONTAINING PROTEIN"/>
    <property type="match status" value="1"/>
</dbReference>
<protein>
    <recommendedName>
        <fullName evidence="10">B box-type domain-containing protein</fullName>
    </recommendedName>
</protein>
<dbReference type="Gene3D" id="2.60.120.920">
    <property type="match status" value="1"/>
</dbReference>
<keyword evidence="1" id="KW-0479">Metal-binding</keyword>
<proteinExistence type="predicted"/>
<evidence type="ECO:0000259" key="7">
    <source>
        <dbReference type="PROSITE" id="PS50188"/>
    </source>
</evidence>
<feature type="domain" description="B box-type" evidence="6">
    <location>
        <begin position="7"/>
        <end position="47"/>
    </location>
</feature>
<comment type="caution">
    <text evidence="8">The sequence shown here is derived from an EMBL/GenBank/DDBJ whole genome shotgun (WGS) entry which is preliminary data.</text>
</comment>
<keyword evidence="5" id="KW-0175">Coiled coil</keyword>
<keyword evidence="9" id="KW-1185">Reference proteome</keyword>
<dbReference type="PROSITE" id="PS50119">
    <property type="entry name" value="ZF_BBOX"/>
    <property type="match status" value="1"/>
</dbReference>
<dbReference type="Pfam" id="PF00643">
    <property type="entry name" value="zf-B_box"/>
    <property type="match status" value="1"/>
</dbReference>
<dbReference type="CDD" id="cd19769">
    <property type="entry name" value="Bbox2_TRIM16-like"/>
    <property type="match status" value="1"/>
</dbReference>
<keyword evidence="2 4" id="KW-0863">Zinc-finger</keyword>
<evidence type="ECO:0008006" key="10">
    <source>
        <dbReference type="Google" id="ProtNLM"/>
    </source>
</evidence>
<accession>A0AAW0P924</accession>
<dbReference type="PANTHER" id="PTHR25465">
    <property type="entry name" value="B-BOX DOMAIN CONTAINING"/>
    <property type="match status" value="1"/>
</dbReference>
<evidence type="ECO:0000313" key="9">
    <source>
        <dbReference type="Proteomes" id="UP001460270"/>
    </source>
</evidence>
<dbReference type="SMART" id="SM00589">
    <property type="entry name" value="PRY"/>
    <property type="match status" value="1"/>
</dbReference>
<dbReference type="InterPro" id="IPR001870">
    <property type="entry name" value="B30.2/SPRY"/>
</dbReference>
<keyword evidence="3" id="KW-0862">Zinc</keyword>
<name>A0AAW0P924_9GOBI</name>
<reference evidence="9" key="1">
    <citation type="submission" date="2024-04" db="EMBL/GenBank/DDBJ databases">
        <title>Salinicola lusitanus LLJ914,a marine bacterium isolated from the Okinawa Trough.</title>
        <authorList>
            <person name="Li J."/>
        </authorList>
    </citation>
    <scope>NUCLEOTIDE SEQUENCE [LARGE SCALE GENOMIC DNA]</scope>
</reference>
<dbReference type="EMBL" id="JBBPFD010000008">
    <property type="protein sequence ID" value="KAK7916684.1"/>
    <property type="molecule type" value="Genomic_DNA"/>
</dbReference>
<dbReference type="InterPro" id="IPR043136">
    <property type="entry name" value="B30.2/SPRY_sf"/>
</dbReference>
<evidence type="ECO:0000259" key="6">
    <source>
        <dbReference type="PROSITE" id="PS50119"/>
    </source>
</evidence>
<dbReference type="Gene3D" id="3.30.160.60">
    <property type="entry name" value="Classic Zinc Finger"/>
    <property type="match status" value="1"/>
</dbReference>
<evidence type="ECO:0000256" key="3">
    <source>
        <dbReference type="ARBA" id="ARBA00022833"/>
    </source>
</evidence>
<evidence type="ECO:0000256" key="1">
    <source>
        <dbReference type="ARBA" id="ARBA00022723"/>
    </source>
</evidence>
<evidence type="ECO:0000256" key="4">
    <source>
        <dbReference type="PROSITE-ProRule" id="PRU00024"/>
    </source>
</evidence>
<dbReference type="SUPFAM" id="SSF49899">
    <property type="entry name" value="Concanavalin A-like lectins/glucanases"/>
    <property type="match status" value="1"/>
</dbReference>
<evidence type="ECO:0000313" key="8">
    <source>
        <dbReference type="EMBL" id="KAK7916684.1"/>
    </source>
</evidence>
<dbReference type="Pfam" id="PF13765">
    <property type="entry name" value="PRY"/>
    <property type="match status" value="1"/>
</dbReference>
<feature type="coiled-coil region" evidence="5">
    <location>
        <begin position="44"/>
        <end position="71"/>
    </location>
</feature>
<dbReference type="Proteomes" id="UP001460270">
    <property type="component" value="Unassembled WGS sequence"/>
</dbReference>
<dbReference type="InterPro" id="IPR006574">
    <property type="entry name" value="PRY"/>
</dbReference>